<dbReference type="GO" id="GO:0019172">
    <property type="term" value="F:glyoxalase III activity"/>
    <property type="evidence" value="ECO:0007669"/>
    <property type="project" value="TreeGrafter"/>
</dbReference>
<sequence length="227" mass="24440">MAKKILMVVTSHADMKDTQTNLEDKKTGVWLSEFAESYLAFKDKGYEVTVASTAGGVSPVDPGSVDEQTPQDFLNAAKLLENTKHVDDVTADGFDAIFLPGGHGTMFDLPKSKGLQQLLRDFYEAGKIVSAVCHGPAGLVGATLSNGQPLVAGKRVNTFTNREETEYGVAPYMPFHLESKLRDLGAIFVATPNWNSHVEIDGNLITGQNPQSTVAVAEAVLSQLEKN</sequence>
<dbReference type="CDD" id="cd03141">
    <property type="entry name" value="GATase1_Hsp31_like"/>
    <property type="match status" value="1"/>
</dbReference>
<reference evidence="5 6" key="1">
    <citation type="submission" date="2016-10" db="EMBL/GenBank/DDBJ databases">
        <authorList>
            <person name="de Groot N.N."/>
        </authorList>
    </citation>
    <scope>NUCLEOTIDE SEQUENCE [LARGE SCALE GENOMIC DNA]</scope>
    <source>
        <strain evidence="5 6">DSM 45610</strain>
    </source>
</reference>
<evidence type="ECO:0000256" key="1">
    <source>
        <dbReference type="ARBA" id="ARBA00023016"/>
    </source>
</evidence>
<dbReference type="STRING" id="1048340.SAMN05444487_106137"/>
<organism evidence="5 6">
    <name type="scientific">Marininema mesophilum</name>
    <dbReference type="NCBI Taxonomy" id="1048340"/>
    <lineage>
        <taxon>Bacteria</taxon>
        <taxon>Bacillati</taxon>
        <taxon>Bacillota</taxon>
        <taxon>Bacilli</taxon>
        <taxon>Bacillales</taxon>
        <taxon>Thermoactinomycetaceae</taxon>
        <taxon>Marininema</taxon>
    </lineage>
</organism>
<dbReference type="GO" id="GO:0008233">
    <property type="term" value="F:peptidase activity"/>
    <property type="evidence" value="ECO:0007669"/>
    <property type="project" value="UniProtKB-KW"/>
</dbReference>
<dbReference type="PANTHER" id="PTHR48094:SF11">
    <property type="entry name" value="GLUTATHIONE-INDEPENDENT GLYOXALASE HSP31-RELATED"/>
    <property type="match status" value="1"/>
</dbReference>
<dbReference type="Proteomes" id="UP000198534">
    <property type="component" value="Unassembled WGS sequence"/>
</dbReference>
<keyword evidence="6" id="KW-1185">Reference proteome</keyword>
<dbReference type="InterPro" id="IPR002818">
    <property type="entry name" value="DJ-1/PfpI"/>
</dbReference>
<keyword evidence="5" id="KW-0645">Protease</keyword>
<dbReference type="AlphaFoldDB" id="A0A1H2WHM3"/>
<dbReference type="OrthoDB" id="9792284at2"/>
<dbReference type="GO" id="GO:0019243">
    <property type="term" value="P:methylglyoxal catabolic process to D-lactate via S-lactoyl-glutathione"/>
    <property type="evidence" value="ECO:0007669"/>
    <property type="project" value="TreeGrafter"/>
</dbReference>
<dbReference type="Pfam" id="PF01965">
    <property type="entry name" value="DJ-1_PfpI"/>
    <property type="match status" value="1"/>
</dbReference>
<proteinExistence type="inferred from homology"/>
<evidence type="ECO:0000259" key="4">
    <source>
        <dbReference type="Pfam" id="PF01965"/>
    </source>
</evidence>
<dbReference type="Gene3D" id="3.40.50.880">
    <property type="match status" value="1"/>
</dbReference>
<keyword evidence="2" id="KW-0456">Lyase</keyword>
<comment type="similarity">
    <text evidence="3">Belongs to the peptidase C56 family. HSP31-like subfamily.</text>
</comment>
<keyword evidence="1" id="KW-0346">Stress response</keyword>
<keyword evidence="5" id="KW-0378">Hydrolase</keyword>
<dbReference type="RefSeq" id="WP_091738717.1">
    <property type="nucleotide sequence ID" value="NZ_FNNQ01000006.1"/>
</dbReference>
<protein>
    <submittedName>
        <fullName evidence="5">Putative intracellular protease/amidase</fullName>
    </submittedName>
</protein>
<evidence type="ECO:0000313" key="6">
    <source>
        <dbReference type="Proteomes" id="UP000198534"/>
    </source>
</evidence>
<dbReference type="InterPro" id="IPR029062">
    <property type="entry name" value="Class_I_gatase-like"/>
</dbReference>
<gene>
    <name evidence="5" type="ORF">SAMN05444487_106137</name>
</gene>
<dbReference type="InterPro" id="IPR050325">
    <property type="entry name" value="Prot/Nucl_acid_deglycase"/>
</dbReference>
<feature type="domain" description="DJ-1/PfpI" evidence="4">
    <location>
        <begin position="32"/>
        <end position="222"/>
    </location>
</feature>
<evidence type="ECO:0000256" key="2">
    <source>
        <dbReference type="ARBA" id="ARBA00023239"/>
    </source>
</evidence>
<dbReference type="GO" id="GO:0005737">
    <property type="term" value="C:cytoplasm"/>
    <property type="evidence" value="ECO:0007669"/>
    <property type="project" value="TreeGrafter"/>
</dbReference>
<dbReference type="PANTHER" id="PTHR48094">
    <property type="entry name" value="PROTEIN/NUCLEIC ACID DEGLYCASE DJ-1-RELATED"/>
    <property type="match status" value="1"/>
</dbReference>
<dbReference type="GO" id="GO:0006508">
    <property type="term" value="P:proteolysis"/>
    <property type="evidence" value="ECO:0007669"/>
    <property type="project" value="UniProtKB-KW"/>
</dbReference>
<name>A0A1H2WHM3_9BACL</name>
<evidence type="ECO:0000313" key="5">
    <source>
        <dbReference type="EMBL" id="SDW80100.1"/>
    </source>
</evidence>
<dbReference type="EMBL" id="FNNQ01000006">
    <property type="protein sequence ID" value="SDW80100.1"/>
    <property type="molecule type" value="Genomic_DNA"/>
</dbReference>
<accession>A0A1H2WHM3</accession>
<dbReference type="SUPFAM" id="SSF52317">
    <property type="entry name" value="Class I glutamine amidotransferase-like"/>
    <property type="match status" value="1"/>
</dbReference>
<evidence type="ECO:0000256" key="3">
    <source>
        <dbReference type="ARBA" id="ARBA00038493"/>
    </source>
</evidence>